<feature type="transmembrane region" description="Helical" evidence="1">
    <location>
        <begin position="262"/>
        <end position="282"/>
    </location>
</feature>
<organism evidence="2 3">
    <name type="scientific">Araneus ventricosus</name>
    <name type="common">Orbweaver spider</name>
    <name type="synonym">Epeira ventricosa</name>
    <dbReference type="NCBI Taxonomy" id="182803"/>
    <lineage>
        <taxon>Eukaryota</taxon>
        <taxon>Metazoa</taxon>
        <taxon>Ecdysozoa</taxon>
        <taxon>Arthropoda</taxon>
        <taxon>Chelicerata</taxon>
        <taxon>Arachnida</taxon>
        <taxon>Araneae</taxon>
        <taxon>Araneomorphae</taxon>
        <taxon>Entelegynae</taxon>
        <taxon>Araneoidea</taxon>
        <taxon>Araneidae</taxon>
        <taxon>Araneus</taxon>
    </lineage>
</organism>
<feature type="transmembrane region" description="Helical" evidence="1">
    <location>
        <begin position="86"/>
        <end position="105"/>
    </location>
</feature>
<dbReference type="EMBL" id="BGPR01049117">
    <property type="protein sequence ID" value="GBO26107.1"/>
    <property type="molecule type" value="Genomic_DNA"/>
</dbReference>
<comment type="caution">
    <text evidence="2">The sequence shown here is derived from an EMBL/GenBank/DDBJ whole genome shotgun (WGS) entry which is preliminary data.</text>
</comment>
<name>A0A4Y2VQV9_ARAVE</name>
<feature type="transmembrane region" description="Helical" evidence="1">
    <location>
        <begin position="187"/>
        <end position="211"/>
    </location>
</feature>
<feature type="transmembrane region" description="Helical" evidence="1">
    <location>
        <begin position="137"/>
        <end position="160"/>
    </location>
</feature>
<dbReference type="Proteomes" id="UP000499080">
    <property type="component" value="Unassembled WGS sequence"/>
</dbReference>
<dbReference type="OrthoDB" id="6421446at2759"/>
<feature type="transmembrane region" description="Helical" evidence="1">
    <location>
        <begin position="288"/>
        <end position="314"/>
    </location>
</feature>
<keyword evidence="1" id="KW-1133">Transmembrane helix</keyword>
<gene>
    <name evidence="2" type="ORF">AVEN_64304_1</name>
</gene>
<evidence type="ECO:0000256" key="1">
    <source>
        <dbReference type="SAM" id="Phobius"/>
    </source>
</evidence>
<reference evidence="2 3" key="1">
    <citation type="journal article" date="2019" name="Sci. Rep.">
        <title>Orb-weaving spider Araneus ventricosus genome elucidates the spidroin gene catalogue.</title>
        <authorList>
            <person name="Kono N."/>
            <person name="Nakamura H."/>
            <person name="Ohtoshi R."/>
            <person name="Moran D.A.P."/>
            <person name="Shinohara A."/>
            <person name="Yoshida Y."/>
            <person name="Fujiwara M."/>
            <person name="Mori M."/>
            <person name="Tomita M."/>
            <person name="Arakawa K."/>
        </authorList>
    </citation>
    <scope>NUCLEOTIDE SEQUENCE [LARGE SCALE GENOMIC DNA]</scope>
</reference>
<feature type="transmembrane region" description="Helical" evidence="1">
    <location>
        <begin position="60"/>
        <end position="80"/>
    </location>
</feature>
<accession>A0A4Y2VQV9</accession>
<keyword evidence="1" id="KW-0472">Membrane</keyword>
<dbReference type="AlphaFoldDB" id="A0A4Y2VQV9"/>
<evidence type="ECO:0000313" key="2">
    <source>
        <dbReference type="EMBL" id="GBO26107.1"/>
    </source>
</evidence>
<keyword evidence="1" id="KW-0812">Transmembrane</keyword>
<keyword evidence="3" id="KW-1185">Reference proteome</keyword>
<evidence type="ECO:0008006" key="4">
    <source>
        <dbReference type="Google" id="ProtNLM"/>
    </source>
</evidence>
<evidence type="ECO:0000313" key="3">
    <source>
        <dbReference type="Proteomes" id="UP000499080"/>
    </source>
</evidence>
<protein>
    <recommendedName>
        <fullName evidence="4">Gustatory receptor</fullName>
    </recommendedName>
</protein>
<sequence>MRNIPSDRYRNGTLFVKRHQTEQKSTRSYGMLSIVLLIYGIGNSQDVSTIYKTLYKFHALFMHLMPVYITSRYILLWFHSPIELELVFGCIVSCVFPFALHYSLISKRHDLKWLIKHYCKLDVFQRKTSKSCKAMKINVAIATILIVPMVLSIVSTLSMVPDMPYSRSYTYLIDIRDETLEVSLRFVAVHMICAYLYTFPCIIAVMCSVIYHEFSQFLHRFHESLERHCSSLSRNKILQHMKMHTALFKLAHHVQDTLSSPCFFLLCTQLTVMFYTIAVFVLRNYQTIPVALICRALMILLMTPASVIAVVLYATRINACCEKIETEIKLLNDKLIVHGLCDEDTLCYLNSMNEKQFPVMSACGVTELKPNVTLRMFGSLFSYSLLILNLKN</sequence>
<proteinExistence type="predicted"/>